<dbReference type="EMBL" id="UINC01224986">
    <property type="protein sequence ID" value="SVE54841.1"/>
    <property type="molecule type" value="Genomic_DNA"/>
</dbReference>
<evidence type="ECO:0008006" key="2">
    <source>
        <dbReference type="Google" id="ProtNLM"/>
    </source>
</evidence>
<sequence>PIQYVNRTKFDWRLAVDHFDFSVNLFSKQPHKYSNLEFLKLIRRARFGLSLEGYGPKCQRDIEYMANGVVPIFTWDTFNDYHNPLQENVHYLYGRHPREVKQKIAATSKEKWQEMSHNCVEWFNKNCSIEGSFKTTMEIIGN</sequence>
<dbReference type="AlphaFoldDB" id="A0A383EDP1"/>
<reference evidence="1" key="1">
    <citation type="submission" date="2018-05" db="EMBL/GenBank/DDBJ databases">
        <authorList>
            <person name="Lanie J.A."/>
            <person name="Ng W.-L."/>
            <person name="Kazmierczak K.M."/>
            <person name="Andrzejewski T.M."/>
            <person name="Davidsen T.M."/>
            <person name="Wayne K.J."/>
            <person name="Tettelin H."/>
            <person name="Glass J.I."/>
            <person name="Rusch D."/>
            <person name="Podicherti R."/>
            <person name="Tsui H.-C.T."/>
            <person name="Winkler M.E."/>
        </authorList>
    </citation>
    <scope>NUCLEOTIDE SEQUENCE</scope>
</reference>
<feature type="non-terminal residue" evidence="1">
    <location>
        <position position="1"/>
    </location>
</feature>
<evidence type="ECO:0000313" key="1">
    <source>
        <dbReference type="EMBL" id="SVE54841.1"/>
    </source>
</evidence>
<organism evidence="1">
    <name type="scientific">marine metagenome</name>
    <dbReference type="NCBI Taxonomy" id="408172"/>
    <lineage>
        <taxon>unclassified sequences</taxon>
        <taxon>metagenomes</taxon>
        <taxon>ecological metagenomes</taxon>
    </lineage>
</organism>
<accession>A0A383EDP1</accession>
<name>A0A383EDP1_9ZZZZ</name>
<protein>
    <recommendedName>
        <fullName evidence="2">Glycosyl transferase CAP10 domain-containing protein</fullName>
    </recommendedName>
</protein>
<proteinExistence type="predicted"/>
<gene>
    <name evidence="1" type="ORF">METZ01_LOCUS507695</name>
</gene>